<feature type="region of interest" description="Disordered" evidence="1">
    <location>
        <begin position="1"/>
        <end position="56"/>
    </location>
</feature>
<proteinExistence type="predicted"/>
<sequence length="160" mass="17751">MSSSVLRGRSSRKTTSGFTKSTKKLLIRGTSSQRRAQEVQRPEGEVKRLEDAATQHPKKLWAAVENFKKSAEFEGTLSAAVECFKKSPEFLDALGANAAYGVSVLSGSIRRSTLTFALIILRSKRVITLLDSRSSPWMPLPMTRKMKTKPLLLAELPLRT</sequence>
<comment type="caution">
    <text evidence="2">The sequence shown here is derived from an EMBL/GenBank/DDBJ whole genome shotgun (WGS) entry which is preliminary data.</text>
</comment>
<keyword evidence="3" id="KW-1185">Reference proteome</keyword>
<dbReference type="EMBL" id="BAABME010000377">
    <property type="protein sequence ID" value="GAA0142254.1"/>
    <property type="molecule type" value="Genomic_DNA"/>
</dbReference>
<evidence type="ECO:0000313" key="3">
    <source>
        <dbReference type="Proteomes" id="UP001454036"/>
    </source>
</evidence>
<accession>A0AAV3NS95</accession>
<evidence type="ECO:0000313" key="2">
    <source>
        <dbReference type="EMBL" id="GAA0142254.1"/>
    </source>
</evidence>
<name>A0AAV3NS95_LITER</name>
<feature type="compositionally biased region" description="Basic and acidic residues" evidence="1">
    <location>
        <begin position="35"/>
        <end position="53"/>
    </location>
</feature>
<protein>
    <submittedName>
        <fullName evidence="2">Uncharacterized protein</fullName>
    </submittedName>
</protein>
<gene>
    <name evidence="2" type="ORF">LIER_03197</name>
</gene>
<evidence type="ECO:0000256" key="1">
    <source>
        <dbReference type="SAM" id="MobiDB-lite"/>
    </source>
</evidence>
<organism evidence="2 3">
    <name type="scientific">Lithospermum erythrorhizon</name>
    <name type="common">Purple gromwell</name>
    <name type="synonym">Lithospermum officinale var. erythrorhizon</name>
    <dbReference type="NCBI Taxonomy" id="34254"/>
    <lineage>
        <taxon>Eukaryota</taxon>
        <taxon>Viridiplantae</taxon>
        <taxon>Streptophyta</taxon>
        <taxon>Embryophyta</taxon>
        <taxon>Tracheophyta</taxon>
        <taxon>Spermatophyta</taxon>
        <taxon>Magnoliopsida</taxon>
        <taxon>eudicotyledons</taxon>
        <taxon>Gunneridae</taxon>
        <taxon>Pentapetalae</taxon>
        <taxon>asterids</taxon>
        <taxon>lamiids</taxon>
        <taxon>Boraginales</taxon>
        <taxon>Boraginaceae</taxon>
        <taxon>Boraginoideae</taxon>
        <taxon>Lithospermeae</taxon>
        <taxon>Lithospermum</taxon>
    </lineage>
</organism>
<dbReference type="Proteomes" id="UP001454036">
    <property type="component" value="Unassembled WGS sequence"/>
</dbReference>
<dbReference type="AlphaFoldDB" id="A0AAV3NS95"/>
<reference evidence="2 3" key="1">
    <citation type="submission" date="2024-01" db="EMBL/GenBank/DDBJ databases">
        <title>The complete chloroplast genome sequence of Lithospermum erythrorhizon: insights into the phylogenetic relationship among Boraginaceae species and the maternal lineages of purple gromwells.</title>
        <authorList>
            <person name="Okada T."/>
            <person name="Watanabe K."/>
        </authorList>
    </citation>
    <scope>NUCLEOTIDE SEQUENCE [LARGE SCALE GENOMIC DNA]</scope>
</reference>